<feature type="domain" description="NAD-dependent epimerase/dehydratase" evidence="2">
    <location>
        <begin position="4"/>
        <end position="247"/>
    </location>
</feature>
<protein>
    <submittedName>
        <fullName evidence="3">UDP-glucose 4-epimerase</fullName>
    </submittedName>
</protein>
<comment type="similarity">
    <text evidence="1">Belongs to the NAD(P)-dependent epimerase/dehydratase family.</text>
</comment>
<dbReference type="Gene3D" id="3.40.50.720">
    <property type="entry name" value="NAD(P)-binding Rossmann-like Domain"/>
    <property type="match status" value="1"/>
</dbReference>
<accession>A0A662D4D0</accession>
<dbReference type="EMBL" id="QMPY01000016">
    <property type="protein sequence ID" value="RLE08597.1"/>
    <property type="molecule type" value="Genomic_DNA"/>
</dbReference>
<reference evidence="3 4" key="1">
    <citation type="submission" date="2018-06" db="EMBL/GenBank/DDBJ databases">
        <title>Extensive metabolic versatility and redundancy in microbially diverse, dynamic hydrothermal sediments.</title>
        <authorList>
            <person name="Dombrowski N."/>
            <person name="Teske A."/>
            <person name="Baker B.J."/>
        </authorList>
    </citation>
    <scope>NUCLEOTIDE SEQUENCE [LARGE SCALE GENOMIC DNA]</scope>
    <source>
        <strain evidence="3">B7_G13</strain>
    </source>
</reference>
<dbReference type="Gene3D" id="3.90.25.10">
    <property type="entry name" value="UDP-galactose 4-epimerase, domain 1"/>
    <property type="match status" value="1"/>
</dbReference>
<sequence>MKRVLVTGGAGFIGSQLAERYLREGWKVVVVDNLSTGKRKNIHKKVRFYQMDIRDEKLSEVFLKEELDLVNHHAAQINVRISVERPSFDAEVNILGTLNLLNNCIKHRVNNFIFASSGGAIYGEPEDLPVNEYSQKNPLSPYGISKHVVEHYLYYCKQNFGLNYISLRYGNVYGPRQDPYGEAGVISIFAQKMLSGKRPSIFGDGEQLRDYIYVDEVVDVNMLVSEKMEEINKKDVTSPDDLAYNIGTGRGSSVNLLYKLLCDATGFKEDPIYAPPRKGEVKRIYLDTTKAKKEINWQSKITLSEGLTKTVKWFRDSF</sequence>
<proteinExistence type="inferred from homology"/>
<dbReference type="AlphaFoldDB" id="A0A662D4D0"/>
<evidence type="ECO:0000259" key="2">
    <source>
        <dbReference type="Pfam" id="PF01370"/>
    </source>
</evidence>
<evidence type="ECO:0000313" key="3">
    <source>
        <dbReference type="EMBL" id="RLE08597.1"/>
    </source>
</evidence>
<name>A0A662D4D0_UNCAE</name>
<dbReference type="PANTHER" id="PTHR43000">
    <property type="entry name" value="DTDP-D-GLUCOSE 4,6-DEHYDRATASE-RELATED"/>
    <property type="match status" value="1"/>
</dbReference>
<dbReference type="InterPro" id="IPR036291">
    <property type="entry name" value="NAD(P)-bd_dom_sf"/>
</dbReference>
<dbReference type="Pfam" id="PF01370">
    <property type="entry name" value="Epimerase"/>
    <property type="match status" value="1"/>
</dbReference>
<dbReference type="Proteomes" id="UP000277457">
    <property type="component" value="Unassembled WGS sequence"/>
</dbReference>
<evidence type="ECO:0000313" key="4">
    <source>
        <dbReference type="Proteomes" id="UP000277457"/>
    </source>
</evidence>
<dbReference type="InterPro" id="IPR001509">
    <property type="entry name" value="Epimerase_deHydtase"/>
</dbReference>
<dbReference type="SUPFAM" id="SSF51735">
    <property type="entry name" value="NAD(P)-binding Rossmann-fold domains"/>
    <property type="match status" value="1"/>
</dbReference>
<comment type="caution">
    <text evidence="3">The sequence shown here is derived from an EMBL/GenBank/DDBJ whole genome shotgun (WGS) entry which is preliminary data.</text>
</comment>
<organism evidence="3 4">
    <name type="scientific">Aerophobetes bacterium</name>
    <dbReference type="NCBI Taxonomy" id="2030807"/>
    <lineage>
        <taxon>Bacteria</taxon>
        <taxon>Candidatus Aerophobota</taxon>
    </lineage>
</organism>
<gene>
    <name evidence="3" type="ORF">DRZ78_00790</name>
</gene>
<evidence type="ECO:0000256" key="1">
    <source>
        <dbReference type="ARBA" id="ARBA00007637"/>
    </source>
</evidence>